<dbReference type="SUPFAM" id="SSF55120">
    <property type="entry name" value="Pseudouridine synthase"/>
    <property type="match status" value="1"/>
</dbReference>
<evidence type="ECO:0000256" key="1">
    <source>
        <dbReference type="ARBA" id="ARBA00000073"/>
    </source>
</evidence>
<organism evidence="5 6">
    <name type="scientific">Corynebacterium flavescens</name>
    <dbReference type="NCBI Taxonomy" id="28028"/>
    <lineage>
        <taxon>Bacteria</taxon>
        <taxon>Bacillati</taxon>
        <taxon>Actinomycetota</taxon>
        <taxon>Actinomycetes</taxon>
        <taxon>Mycobacteriales</taxon>
        <taxon>Corynebacteriaceae</taxon>
        <taxon>Corynebacterium</taxon>
    </lineage>
</organism>
<dbReference type="RefSeq" id="WP_373862506.1">
    <property type="nucleotide sequence ID" value="NZ_BJNB01000001.1"/>
</dbReference>
<dbReference type="PROSITE" id="PS01129">
    <property type="entry name" value="PSI_RLU"/>
    <property type="match status" value="1"/>
</dbReference>
<comment type="catalytic activity">
    <reaction evidence="1">
        <text>a uridine in RNA = a pseudouridine in RNA</text>
        <dbReference type="Rhea" id="RHEA:48348"/>
        <dbReference type="Rhea" id="RHEA-COMP:12068"/>
        <dbReference type="Rhea" id="RHEA-COMP:12069"/>
        <dbReference type="ChEBI" id="CHEBI:65314"/>
        <dbReference type="ChEBI" id="CHEBI:65315"/>
    </reaction>
</comment>
<dbReference type="InterPro" id="IPR020103">
    <property type="entry name" value="PsdUridine_synth_cat_dom_sf"/>
</dbReference>
<dbReference type="GO" id="GO:0003723">
    <property type="term" value="F:RNA binding"/>
    <property type="evidence" value="ECO:0007669"/>
    <property type="project" value="InterPro"/>
</dbReference>
<dbReference type="Gene3D" id="3.30.2350.10">
    <property type="entry name" value="Pseudouridine synthase"/>
    <property type="match status" value="1"/>
</dbReference>
<proteinExistence type="predicted"/>
<name>A0AB73B493_CORFL</name>
<dbReference type="Pfam" id="PF00849">
    <property type="entry name" value="PseudoU_synth_2"/>
    <property type="match status" value="1"/>
</dbReference>
<dbReference type="GO" id="GO:0000455">
    <property type="term" value="P:enzyme-directed rRNA pseudouridine synthesis"/>
    <property type="evidence" value="ECO:0007669"/>
    <property type="project" value="TreeGrafter"/>
</dbReference>
<dbReference type="InterPro" id="IPR006224">
    <property type="entry name" value="PsdUridine_synth_RluA-like_CS"/>
</dbReference>
<evidence type="ECO:0000256" key="3">
    <source>
        <dbReference type="ARBA" id="ARBA00033164"/>
    </source>
</evidence>
<dbReference type="InterPro" id="IPR050188">
    <property type="entry name" value="RluA_PseudoU_synthase"/>
</dbReference>
<dbReference type="AlphaFoldDB" id="A0AB73B493"/>
<dbReference type="PANTHER" id="PTHR21600:SF84">
    <property type="entry name" value="PSEUDOURIDINE SYNTHASE RSUA_RLUA-LIKE DOMAIN-CONTAINING PROTEIN"/>
    <property type="match status" value="1"/>
</dbReference>
<dbReference type="PANTHER" id="PTHR21600">
    <property type="entry name" value="MITOCHONDRIAL RNA PSEUDOURIDINE SYNTHASE"/>
    <property type="match status" value="1"/>
</dbReference>
<evidence type="ECO:0000256" key="2">
    <source>
        <dbReference type="ARBA" id="ARBA00031870"/>
    </source>
</evidence>
<evidence type="ECO:0000313" key="5">
    <source>
        <dbReference type="EMBL" id="GEB96683.1"/>
    </source>
</evidence>
<evidence type="ECO:0000259" key="4">
    <source>
        <dbReference type="Pfam" id="PF00849"/>
    </source>
</evidence>
<protein>
    <recommendedName>
        <fullName evidence="2">RNA pseudouridylate synthase</fullName>
    </recommendedName>
    <alternativeName>
        <fullName evidence="3">RNA-uridine isomerase</fullName>
    </alternativeName>
</protein>
<dbReference type="GO" id="GO:0009982">
    <property type="term" value="F:pseudouridine synthase activity"/>
    <property type="evidence" value="ECO:0007669"/>
    <property type="project" value="InterPro"/>
</dbReference>
<accession>A0AB73B493</accession>
<dbReference type="InterPro" id="IPR006145">
    <property type="entry name" value="PsdUridine_synth_RsuA/RluA"/>
</dbReference>
<dbReference type="Proteomes" id="UP000315353">
    <property type="component" value="Unassembled WGS sequence"/>
</dbReference>
<dbReference type="GeneID" id="82880029"/>
<reference evidence="5 6" key="1">
    <citation type="submission" date="2019-06" db="EMBL/GenBank/DDBJ databases">
        <title>Whole genome shotgun sequence of Corynebacterium flavescens NBRC 14136.</title>
        <authorList>
            <person name="Hosoyama A."/>
            <person name="Uohara A."/>
            <person name="Ohji S."/>
            <person name="Ichikawa N."/>
        </authorList>
    </citation>
    <scope>NUCLEOTIDE SEQUENCE [LARGE SCALE GENOMIC DNA]</scope>
    <source>
        <strain evidence="5 6">NBRC 14136</strain>
    </source>
</reference>
<feature type="domain" description="Pseudouridine synthase RsuA/RluA-like" evidence="4">
    <location>
        <begin position="77"/>
        <end position="217"/>
    </location>
</feature>
<dbReference type="GO" id="GO:0140098">
    <property type="term" value="F:catalytic activity, acting on RNA"/>
    <property type="evidence" value="ECO:0007669"/>
    <property type="project" value="UniProtKB-ARBA"/>
</dbReference>
<gene>
    <name evidence="5" type="ORF">CFL01nite_01780</name>
</gene>
<dbReference type="EMBL" id="BJNB01000001">
    <property type="protein sequence ID" value="GEB96683.1"/>
    <property type="molecule type" value="Genomic_DNA"/>
</dbReference>
<sequence length="274" mass="30782">MIGSREGISPRKTVLHGIVPPSPQYWAARAGDSPFAPGELLRPGTVLPKPIPAWYHPDVPPERPIPYTYRHLLVDDDLIVVDKPHFLPTTSNGRLVRETLQTRLRVEFGEDDIVPLHRLDRLTSGVVVCSRRPATRAAYQRIFLEGAARKYYRAFVKRPLYVDGSVELRLLKTPGRRQVKVDAAGKRAVTRLRAAGNEVDLWPETGRTHQLRVTLAHLGSPIVGDDTYPVDTGLDLYDFRQPLLLQHAAISFTDPLTGAPREFVSKWPLQSTLK</sequence>
<comment type="caution">
    <text evidence="5">The sequence shown here is derived from an EMBL/GenBank/DDBJ whole genome shotgun (WGS) entry which is preliminary data.</text>
</comment>
<evidence type="ECO:0000313" key="6">
    <source>
        <dbReference type="Proteomes" id="UP000315353"/>
    </source>
</evidence>